<evidence type="ECO:0000256" key="1">
    <source>
        <dbReference type="ARBA" id="ARBA00004585"/>
    </source>
</evidence>
<dbReference type="InterPro" id="IPR008733">
    <property type="entry name" value="PEX11"/>
</dbReference>
<dbReference type="GO" id="GO:0044375">
    <property type="term" value="P:regulation of peroxisome size"/>
    <property type="evidence" value="ECO:0007669"/>
    <property type="project" value="UniProtKB-ARBA"/>
</dbReference>
<proteinExistence type="inferred from homology"/>
<evidence type="ECO:0000256" key="3">
    <source>
        <dbReference type="ARBA" id="ARBA00022593"/>
    </source>
</evidence>
<dbReference type="Proteomes" id="UP001472866">
    <property type="component" value="Chromosome 15"/>
</dbReference>
<evidence type="ECO:0000313" key="7">
    <source>
        <dbReference type="Proteomes" id="UP001472866"/>
    </source>
</evidence>
<keyword evidence="7" id="KW-1185">Reference proteome</keyword>
<gene>
    <name evidence="6" type="ORF">HKI87_15g80710</name>
</gene>
<dbReference type="GO" id="GO:0005778">
    <property type="term" value="C:peroxisomal membrane"/>
    <property type="evidence" value="ECO:0007669"/>
    <property type="project" value="UniProtKB-SubCell"/>
</dbReference>
<sequence length="244" mass="26731">MAEANLATMKQLLAKSDGRDKLCATIQYALMFIHAGKPGKVKKVQGNVASARKVFRVMKPVETLAPIITDPFGTKALKNSEDPKLMFLVKRAQMLLMALYFGGDHLVWAKSAGVLEDAETANMAKKVSMYSWFGGSVCKALVEMFELSKLVSNTNAKLKSLQDREGEEAEDERKETRAKADAMALKRTFTVCHAFVQATLALGLVDALPLKPRTLGFLGVTASVMNIYLMLPGSFKPQLKAKRG</sequence>
<accession>A0AAX4PKP9</accession>
<dbReference type="PANTHER" id="PTHR12652">
    <property type="entry name" value="PEROXISOMAL BIOGENESIS FACTOR 11"/>
    <property type="match status" value="1"/>
</dbReference>
<reference evidence="6 7" key="1">
    <citation type="submission" date="2024-03" db="EMBL/GenBank/DDBJ databases">
        <title>Complete genome sequence of the green alga Chloropicon roscoffensis RCC1871.</title>
        <authorList>
            <person name="Lemieux C."/>
            <person name="Pombert J.-F."/>
            <person name="Otis C."/>
            <person name="Turmel M."/>
        </authorList>
    </citation>
    <scope>NUCLEOTIDE SEQUENCE [LARGE SCALE GENOMIC DNA]</scope>
    <source>
        <strain evidence="6 7">RCC1871</strain>
    </source>
</reference>
<keyword evidence="5" id="KW-0576">Peroxisome</keyword>
<comment type="subcellular location">
    <subcellularLocation>
        <location evidence="1">Peroxisome membrane</location>
        <topology evidence="1">Multi-pass membrane protein</topology>
    </subcellularLocation>
</comment>
<dbReference type="GO" id="GO:0042802">
    <property type="term" value="F:identical protein binding"/>
    <property type="evidence" value="ECO:0007669"/>
    <property type="project" value="UniProtKB-ARBA"/>
</dbReference>
<dbReference type="GO" id="GO:0016559">
    <property type="term" value="P:peroxisome fission"/>
    <property type="evidence" value="ECO:0007669"/>
    <property type="project" value="InterPro"/>
</dbReference>
<dbReference type="AlphaFoldDB" id="A0AAX4PKP9"/>
<evidence type="ECO:0000313" key="6">
    <source>
        <dbReference type="EMBL" id="WZN66504.1"/>
    </source>
</evidence>
<keyword evidence="3" id="KW-0962">Peroxisome biogenesis</keyword>
<dbReference type="EMBL" id="CP151515">
    <property type="protein sequence ID" value="WZN66504.1"/>
    <property type="molecule type" value="Genomic_DNA"/>
</dbReference>
<evidence type="ECO:0000256" key="5">
    <source>
        <dbReference type="ARBA" id="ARBA00023140"/>
    </source>
</evidence>
<dbReference type="Pfam" id="PF05648">
    <property type="entry name" value="PEX11"/>
    <property type="match status" value="1"/>
</dbReference>
<name>A0AAX4PKP9_9CHLO</name>
<evidence type="ECO:0000256" key="2">
    <source>
        <dbReference type="ARBA" id="ARBA00008194"/>
    </source>
</evidence>
<evidence type="ECO:0000256" key="4">
    <source>
        <dbReference type="ARBA" id="ARBA00023136"/>
    </source>
</evidence>
<comment type="similarity">
    <text evidence="2">Belongs to the peroxin-11 family.</text>
</comment>
<keyword evidence="4" id="KW-0472">Membrane</keyword>
<protein>
    <submittedName>
        <fullName evidence="6">Peroxisomal membrane protein 11</fullName>
    </submittedName>
</protein>
<dbReference type="PANTHER" id="PTHR12652:SF50">
    <property type="entry name" value="PEROXIN 11"/>
    <property type="match status" value="1"/>
</dbReference>
<organism evidence="6 7">
    <name type="scientific">Chloropicon roscoffensis</name>
    <dbReference type="NCBI Taxonomy" id="1461544"/>
    <lineage>
        <taxon>Eukaryota</taxon>
        <taxon>Viridiplantae</taxon>
        <taxon>Chlorophyta</taxon>
        <taxon>Chloropicophyceae</taxon>
        <taxon>Chloropicales</taxon>
        <taxon>Chloropicaceae</taxon>
        <taxon>Chloropicon</taxon>
    </lineage>
</organism>